<dbReference type="Pfam" id="PF00528">
    <property type="entry name" value="BPD_transp_1"/>
    <property type="match status" value="1"/>
</dbReference>
<keyword evidence="4 7" id="KW-0812">Transmembrane</keyword>
<evidence type="ECO:0000256" key="4">
    <source>
        <dbReference type="ARBA" id="ARBA00022692"/>
    </source>
</evidence>
<dbReference type="InterPro" id="IPR035906">
    <property type="entry name" value="MetI-like_sf"/>
</dbReference>
<feature type="transmembrane region" description="Helical" evidence="7">
    <location>
        <begin position="77"/>
        <end position="101"/>
    </location>
</feature>
<keyword evidence="2 7" id="KW-0813">Transport</keyword>
<dbReference type="EMBL" id="QMFB01000049">
    <property type="protein sequence ID" value="RAV09512.1"/>
    <property type="molecule type" value="Genomic_DNA"/>
</dbReference>
<evidence type="ECO:0000256" key="6">
    <source>
        <dbReference type="ARBA" id="ARBA00023136"/>
    </source>
</evidence>
<dbReference type="PROSITE" id="PS50928">
    <property type="entry name" value="ABC_TM1"/>
    <property type="match status" value="1"/>
</dbReference>
<feature type="transmembrane region" description="Helical" evidence="7">
    <location>
        <begin position="144"/>
        <end position="165"/>
    </location>
</feature>
<evidence type="ECO:0000259" key="8">
    <source>
        <dbReference type="PROSITE" id="PS50928"/>
    </source>
</evidence>
<evidence type="ECO:0000313" key="10">
    <source>
        <dbReference type="Proteomes" id="UP000250369"/>
    </source>
</evidence>
<evidence type="ECO:0000256" key="3">
    <source>
        <dbReference type="ARBA" id="ARBA00022475"/>
    </source>
</evidence>
<name>A0A329LR05_9BACL</name>
<feature type="domain" description="ABC transmembrane type-1" evidence="8">
    <location>
        <begin position="78"/>
        <end position="281"/>
    </location>
</feature>
<reference evidence="9 10" key="1">
    <citation type="journal article" date="2009" name="Int. J. Syst. Evol. Microbiol.">
        <title>Paenibacillus contaminans sp. nov., isolated from a contaminated laboratory plate.</title>
        <authorList>
            <person name="Chou J.H."/>
            <person name="Lee J.H."/>
            <person name="Lin M.C."/>
            <person name="Chang P.S."/>
            <person name="Arun A.B."/>
            <person name="Young C.C."/>
            <person name="Chen W.M."/>
        </authorList>
    </citation>
    <scope>NUCLEOTIDE SEQUENCE [LARGE SCALE GENOMIC DNA]</scope>
    <source>
        <strain evidence="9 10">CKOBP-6</strain>
    </source>
</reference>
<keyword evidence="3" id="KW-1003">Cell membrane</keyword>
<dbReference type="InterPro" id="IPR000515">
    <property type="entry name" value="MetI-like"/>
</dbReference>
<dbReference type="GO" id="GO:0005886">
    <property type="term" value="C:plasma membrane"/>
    <property type="evidence" value="ECO:0007669"/>
    <property type="project" value="UniProtKB-SubCell"/>
</dbReference>
<dbReference type="OrthoDB" id="157184at2"/>
<comment type="similarity">
    <text evidence="7">Belongs to the binding-protein-dependent transport system permease family.</text>
</comment>
<proteinExistence type="inferred from homology"/>
<dbReference type="PANTHER" id="PTHR43744">
    <property type="entry name" value="ABC TRANSPORTER PERMEASE PROTEIN MG189-RELATED-RELATED"/>
    <property type="match status" value="1"/>
</dbReference>
<feature type="transmembrane region" description="Helical" evidence="7">
    <location>
        <begin position="12"/>
        <end position="36"/>
    </location>
</feature>
<keyword evidence="5 7" id="KW-1133">Transmembrane helix</keyword>
<dbReference type="PANTHER" id="PTHR43744:SF9">
    <property type="entry name" value="POLYGALACTURONAN_RHAMNOGALACTURONAN TRANSPORT SYSTEM PERMEASE PROTEIN YTCP"/>
    <property type="match status" value="1"/>
</dbReference>
<evidence type="ECO:0000256" key="7">
    <source>
        <dbReference type="RuleBase" id="RU363032"/>
    </source>
</evidence>
<comment type="caution">
    <text evidence="9">The sequence shown here is derived from an EMBL/GenBank/DDBJ whole genome shotgun (WGS) entry which is preliminary data.</text>
</comment>
<feature type="transmembrane region" description="Helical" evidence="7">
    <location>
        <begin position="262"/>
        <end position="281"/>
    </location>
</feature>
<evidence type="ECO:0000256" key="5">
    <source>
        <dbReference type="ARBA" id="ARBA00022989"/>
    </source>
</evidence>
<feature type="transmembrane region" description="Helical" evidence="7">
    <location>
        <begin position="186"/>
        <end position="208"/>
    </location>
</feature>
<dbReference type="GO" id="GO:0055085">
    <property type="term" value="P:transmembrane transport"/>
    <property type="evidence" value="ECO:0007669"/>
    <property type="project" value="InterPro"/>
</dbReference>
<protein>
    <submittedName>
        <fullName evidence="9">Carbohydrate ABC transporter permease</fullName>
    </submittedName>
</protein>
<sequence>MRLNTSSSSEKAFQIFNYTFLTVLSLLFIIPFIVIVSTSLVSENELIRRGSFILIPEKFDISAYKALLSEGSQLYRAYGVTIMRVLTGTLLNLLFTSMMAYGLSRKTLPGRNFFITLVFVTMLFSGGLIPSYLLLKFLHLTDTFWVMIIPGLISAWNLFIMKNFFSQIPDGLIESATIDGASPLKILILVVFPLSLPTFATIGLFYAVAHWNAWFDATIYINDANLMPVQVLMRRIVLTMTSQDLSAEILGSLESRPTPQSLRGAMIIVTTLPIVCVYPFLQKHFVKGVMVGSIKG</sequence>
<dbReference type="Gene3D" id="1.10.3720.10">
    <property type="entry name" value="MetI-like"/>
    <property type="match status" value="1"/>
</dbReference>
<dbReference type="AlphaFoldDB" id="A0A329LR05"/>
<gene>
    <name evidence="9" type="ORF">DQG23_39450</name>
</gene>
<dbReference type="SUPFAM" id="SSF161098">
    <property type="entry name" value="MetI-like"/>
    <property type="match status" value="1"/>
</dbReference>
<evidence type="ECO:0000313" key="9">
    <source>
        <dbReference type="EMBL" id="RAV09512.1"/>
    </source>
</evidence>
<dbReference type="CDD" id="cd06261">
    <property type="entry name" value="TM_PBP2"/>
    <property type="match status" value="1"/>
</dbReference>
<evidence type="ECO:0000256" key="2">
    <source>
        <dbReference type="ARBA" id="ARBA00022448"/>
    </source>
</evidence>
<keyword evidence="10" id="KW-1185">Reference proteome</keyword>
<organism evidence="9 10">
    <name type="scientific">Paenibacillus contaminans</name>
    <dbReference type="NCBI Taxonomy" id="450362"/>
    <lineage>
        <taxon>Bacteria</taxon>
        <taxon>Bacillati</taxon>
        <taxon>Bacillota</taxon>
        <taxon>Bacilli</taxon>
        <taxon>Bacillales</taxon>
        <taxon>Paenibacillaceae</taxon>
        <taxon>Paenibacillus</taxon>
    </lineage>
</organism>
<evidence type="ECO:0000256" key="1">
    <source>
        <dbReference type="ARBA" id="ARBA00004651"/>
    </source>
</evidence>
<accession>A0A329LR05</accession>
<dbReference type="RefSeq" id="WP_113036542.1">
    <property type="nucleotide sequence ID" value="NZ_QMFB01000049.1"/>
</dbReference>
<keyword evidence="6 7" id="KW-0472">Membrane</keyword>
<dbReference type="Proteomes" id="UP000250369">
    <property type="component" value="Unassembled WGS sequence"/>
</dbReference>
<comment type="subcellular location">
    <subcellularLocation>
        <location evidence="1 7">Cell membrane</location>
        <topology evidence="1 7">Multi-pass membrane protein</topology>
    </subcellularLocation>
</comment>
<feature type="transmembrane region" description="Helical" evidence="7">
    <location>
        <begin position="113"/>
        <end position="132"/>
    </location>
</feature>